<dbReference type="AlphaFoldDB" id="A0A4Z2DA37"/>
<dbReference type="OrthoDB" id="1562405at2759"/>
<keyword evidence="2" id="KW-1185">Reference proteome</keyword>
<sequence>MYVGISLFLSSSWPNLTYQEFCTSWCRIITLKVDRWRFQIRDYPKPCRDITDLFLCCKLITAENFSGGKGTNFVYTL</sequence>
<reference evidence="1 2" key="1">
    <citation type="submission" date="2019-03" db="EMBL/GenBank/DDBJ databases">
        <title>An improved genome assembly of the fluke Schistosoma japonicum.</title>
        <authorList>
            <person name="Hu W."/>
            <person name="Luo F."/>
            <person name="Yin M."/>
            <person name="Mo X."/>
            <person name="Sun C."/>
            <person name="Wu Q."/>
            <person name="Zhu B."/>
            <person name="Xiang M."/>
            <person name="Wang J."/>
            <person name="Wang Y."/>
            <person name="Zhang T."/>
            <person name="Xu B."/>
            <person name="Zheng H."/>
            <person name="Feng Z."/>
        </authorList>
    </citation>
    <scope>NUCLEOTIDE SEQUENCE [LARGE SCALE GENOMIC DNA]</scope>
    <source>
        <strain evidence="1">HuSjv2</strain>
        <tissue evidence="1">Worms</tissue>
    </source>
</reference>
<dbReference type="Pfam" id="PF10344">
    <property type="entry name" value="Hobbit"/>
    <property type="match status" value="1"/>
</dbReference>
<dbReference type="Proteomes" id="UP000311919">
    <property type="component" value="Unassembled WGS sequence"/>
</dbReference>
<name>A0A4Z2DA37_SCHJA</name>
<proteinExistence type="predicted"/>
<dbReference type="EMBL" id="SKCS01000195">
    <property type="protein sequence ID" value="TNN13357.1"/>
    <property type="molecule type" value="Genomic_DNA"/>
</dbReference>
<gene>
    <name evidence="1" type="ORF">EWB00_003015</name>
</gene>
<dbReference type="InterPro" id="IPR045167">
    <property type="entry name" value="Hobbit"/>
</dbReference>
<dbReference type="STRING" id="6182.A0A4Z2DA37"/>
<protein>
    <submittedName>
        <fullName evidence="1">Uncharacterized protein</fullName>
    </submittedName>
</protein>
<organism evidence="1 2">
    <name type="scientific">Schistosoma japonicum</name>
    <name type="common">Blood fluke</name>
    <dbReference type="NCBI Taxonomy" id="6182"/>
    <lineage>
        <taxon>Eukaryota</taxon>
        <taxon>Metazoa</taxon>
        <taxon>Spiralia</taxon>
        <taxon>Lophotrochozoa</taxon>
        <taxon>Platyhelminthes</taxon>
        <taxon>Trematoda</taxon>
        <taxon>Digenea</taxon>
        <taxon>Strigeidida</taxon>
        <taxon>Schistosomatoidea</taxon>
        <taxon>Schistosomatidae</taxon>
        <taxon>Schistosoma</taxon>
    </lineage>
</organism>
<evidence type="ECO:0000313" key="2">
    <source>
        <dbReference type="Proteomes" id="UP000311919"/>
    </source>
</evidence>
<evidence type="ECO:0000313" key="1">
    <source>
        <dbReference type="EMBL" id="TNN13357.1"/>
    </source>
</evidence>
<accession>A0A4Z2DA37</accession>
<comment type="caution">
    <text evidence="1">The sequence shown here is derived from an EMBL/GenBank/DDBJ whole genome shotgun (WGS) entry which is preliminary data.</text>
</comment>